<dbReference type="AlphaFoldDB" id="A0A061RWC0"/>
<evidence type="ECO:0000256" key="1">
    <source>
        <dbReference type="SAM" id="Phobius"/>
    </source>
</evidence>
<keyword evidence="1" id="KW-0472">Membrane</keyword>
<organism evidence="2">
    <name type="scientific">Tetraselmis sp. GSL018</name>
    <dbReference type="NCBI Taxonomy" id="582737"/>
    <lineage>
        <taxon>Eukaryota</taxon>
        <taxon>Viridiplantae</taxon>
        <taxon>Chlorophyta</taxon>
        <taxon>core chlorophytes</taxon>
        <taxon>Chlorodendrophyceae</taxon>
        <taxon>Chlorodendrales</taxon>
        <taxon>Chlorodendraceae</taxon>
        <taxon>Tetraselmis</taxon>
    </lineage>
</organism>
<reference evidence="2" key="1">
    <citation type="submission" date="2014-05" db="EMBL/GenBank/DDBJ databases">
        <title>The transcriptome of the halophilic microalga Tetraselmis sp. GSL018 isolated from the Great Salt Lake, Utah.</title>
        <authorList>
            <person name="Jinkerson R.E."/>
            <person name="D'Adamo S."/>
            <person name="Posewitz M.C."/>
        </authorList>
    </citation>
    <scope>NUCLEOTIDE SEQUENCE</scope>
    <source>
        <strain evidence="2">GSL018</strain>
    </source>
</reference>
<keyword evidence="1" id="KW-0812">Transmembrane</keyword>
<feature type="non-terminal residue" evidence="2">
    <location>
        <position position="73"/>
    </location>
</feature>
<sequence length="73" mass="8243">CLPVLKGRIKRRLVRLQRSYFLFTLGGSVLEFGTVMRITVSQREKGSCDAMHSSPKIPCSLQDFLQILVECKG</sequence>
<gene>
    <name evidence="2" type="ORF">TSPGSL018_18412</name>
</gene>
<accession>A0A061RWC0</accession>
<feature type="transmembrane region" description="Helical" evidence="1">
    <location>
        <begin position="20"/>
        <end position="40"/>
    </location>
</feature>
<proteinExistence type="predicted"/>
<protein>
    <submittedName>
        <fullName evidence="2">Uncharacterized protein</fullName>
    </submittedName>
</protein>
<keyword evidence="1" id="KW-1133">Transmembrane helix</keyword>
<name>A0A061RWC0_9CHLO</name>
<evidence type="ECO:0000313" key="2">
    <source>
        <dbReference type="EMBL" id="JAC77147.1"/>
    </source>
</evidence>
<dbReference type="EMBL" id="GBEZ01008392">
    <property type="protein sequence ID" value="JAC77147.1"/>
    <property type="molecule type" value="Transcribed_RNA"/>
</dbReference>
<feature type="non-terminal residue" evidence="2">
    <location>
        <position position="1"/>
    </location>
</feature>